<organism evidence="6">
    <name type="scientific">Pseudomonas graminis</name>
    <dbReference type="NCBI Taxonomy" id="158627"/>
    <lineage>
        <taxon>Bacteria</taxon>
        <taxon>Pseudomonadati</taxon>
        <taxon>Pseudomonadota</taxon>
        <taxon>Gammaproteobacteria</taxon>
        <taxon>Pseudomonadales</taxon>
        <taxon>Pseudomonadaceae</taxon>
        <taxon>Pseudomonas</taxon>
    </lineage>
</organism>
<protein>
    <submittedName>
        <fullName evidence="6">LysR family transcriptional regulator</fullName>
    </submittedName>
</protein>
<dbReference type="Pfam" id="PF00126">
    <property type="entry name" value="HTH_1"/>
    <property type="match status" value="1"/>
</dbReference>
<dbReference type="InterPro" id="IPR036390">
    <property type="entry name" value="WH_DNA-bd_sf"/>
</dbReference>
<comment type="caution">
    <text evidence="6">The sequence shown here is derived from an EMBL/GenBank/DDBJ whole genome shotgun (WGS) entry which is preliminary data.</text>
</comment>
<evidence type="ECO:0000313" key="6">
    <source>
        <dbReference type="EMBL" id="HEF24607.1"/>
    </source>
</evidence>
<dbReference type="InterPro" id="IPR005119">
    <property type="entry name" value="LysR_subst-bd"/>
</dbReference>
<evidence type="ECO:0000256" key="1">
    <source>
        <dbReference type="ARBA" id="ARBA00009437"/>
    </source>
</evidence>
<dbReference type="PROSITE" id="PS50931">
    <property type="entry name" value="HTH_LYSR"/>
    <property type="match status" value="1"/>
</dbReference>
<keyword evidence="3" id="KW-0238">DNA-binding</keyword>
<accession>A0A7C1X2R8</accession>
<comment type="similarity">
    <text evidence="1">Belongs to the LysR transcriptional regulatory family.</text>
</comment>
<dbReference type="SUPFAM" id="SSF53850">
    <property type="entry name" value="Periplasmic binding protein-like II"/>
    <property type="match status" value="1"/>
</dbReference>
<proteinExistence type="inferred from homology"/>
<dbReference type="PANTHER" id="PTHR30579">
    <property type="entry name" value="TRANSCRIPTIONAL REGULATOR"/>
    <property type="match status" value="1"/>
</dbReference>
<dbReference type="InterPro" id="IPR050176">
    <property type="entry name" value="LTTR"/>
</dbReference>
<keyword evidence="4" id="KW-0804">Transcription</keyword>
<dbReference type="Gene3D" id="1.10.10.10">
    <property type="entry name" value="Winged helix-like DNA-binding domain superfamily/Winged helix DNA-binding domain"/>
    <property type="match status" value="1"/>
</dbReference>
<reference evidence="6" key="1">
    <citation type="journal article" date="2020" name="mSystems">
        <title>Genome- and Community-Level Interaction Insights into Carbon Utilization and Element Cycling Functions of Hydrothermarchaeota in Hydrothermal Sediment.</title>
        <authorList>
            <person name="Zhou Z."/>
            <person name="Liu Y."/>
            <person name="Xu W."/>
            <person name="Pan J."/>
            <person name="Luo Z.H."/>
            <person name="Li M."/>
        </authorList>
    </citation>
    <scope>NUCLEOTIDE SEQUENCE [LARGE SCALE GENOMIC DNA]</scope>
    <source>
        <strain evidence="6">SpSt-200</strain>
    </source>
</reference>
<feature type="domain" description="HTH lysR-type" evidence="5">
    <location>
        <begin position="50"/>
        <end position="107"/>
    </location>
</feature>
<evidence type="ECO:0000256" key="3">
    <source>
        <dbReference type="ARBA" id="ARBA00023125"/>
    </source>
</evidence>
<keyword evidence="2" id="KW-0805">Transcription regulation</keyword>
<dbReference type="Gene3D" id="3.40.190.290">
    <property type="match status" value="1"/>
</dbReference>
<evidence type="ECO:0000256" key="4">
    <source>
        <dbReference type="ARBA" id="ARBA00023163"/>
    </source>
</evidence>
<dbReference type="EMBL" id="DSIN01000008">
    <property type="protein sequence ID" value="HEF24607.1"/>
    <property type="molecule type" value="Genomic_DNA"/>
</dbReference>
<dbReference type="PANTHER" id="PTHR30579:SF3">
    <property type="entry name" value="TRANSCRIPTIONAL REGULATORY PROTEIN"/>
    <property type="match status" value="1"/>
</dbReference>
<sequence>MRCGCSAAESCVLPDIKTLCVRSGGDYKLVLLQSELAFRQVINAAAHYRINHADLTLILALVRGRTLAKAAELLKVDVSTVFRAVRRMEKAVGTALFDKSRAGYVPTSAALALAQQAESAENALALAQLSLEQGRQVVSGTVRLTCTEAVLQSLLLPALSRFMPDYPGLRLELNTSSTFANLSRRDADIALRLTNTPPEHLVGTRLGTVAYRVCSSEAYARRCSDLALDAMAWIAPDDFLPDHPTVVWRRQHLPGVNLAYRCSSMLAVAQLVRAGMGVAALPDFMVRDSEVQPITETLAGNDTGLWLLTRPDCRALRSVSALFSELTRAIEL</sequence>
<dbReference type="InterPro" id="IPR000847">
    <property type="entry name" value="LysR_HTH_N"/>
</dbReference>
<evidence type="ECO:0000256" key="2">
    <source>
        <dbReference type="ARBA" id="ARBA00023015"/>
    </source>
</evidence>
<dbReference type="AlphaFoldDB" id="A0A7C1X2R8"/>
<dbReference type="GO" id="GO:0003677">
    <property type="term" value="F:DNA binding"/>
    <property type="evidence" value="ECO:0007669"/>
    <property type="project" value="UniProtKB-KW"/>
</dbReference>
<evidence type="ECO:0000259" key="5">
    <source>
        <dbReference type="PROSITE" id="PS50931"/>
    </source>
</evidence>
<name>A0A7C1X2R8_9PSED</name>
<dbReference type="Pfam" id="PF03466">
    <property type="entry name" value="LysR_substrate"/>
    <property type="match status" value="1"/>
</dbReference>
<dbReference type="InterPro" id="IPR036388">
    <property type="entry name" value="WH-like_DNA-bd_sf"/>
</dbReference>
<dbReference type="SUPFAM" id="SSF46785">
    <property type="entry name" value="Winged helix' DNA-binding domain"/>
    <property type="match status" value="1"/>
</dbReference>
<gene>
    <name evidence="6" type="ORF">ENP23_02385</name>
</gene>
<dbReference type="GO" id="GO:0003700">
    <property type="term" value="F:DNA-binding transcription factor activity"/>
    <property type="evidence" value="ECO:0007669"/>
    <property type="project" value="InterPro"/>
</dbReference>